<dbReference type="EMBL" id="WMIG01000036">
    <property type="protein sequence ID" value="MTH62448.1"/>
    <property type="molecule type" value="Genomic_DNA"/>
</dbReference>
<gene>
    <name evidence="2" type="ORF">GL300_25040</name>
</gene>
<reference evidence="2 3" key="1">
    <citation type="submission" date="2019-11" db="EMBL/GenBank/DDBJ databases">
        <authorList>
            <person name="Dong K."/>
        </authorList>
    </citation>
    <scope>NUCLEOTIDE SEQUENCE [LARGE SCALE GENOMIC DNA]</scope>
    <source>
        <strain evidence="2 3">NBRC 112902</strain>
    </source>
</reference>
<proteinExistence type="predicted"/>
<keyword evidence="1" id="KW-0812">Transmembrane</keyword>
<name>A0A844HTN5_9RHOB</name>
<dbReference type="Proteomes" id="UP000449846">
    <property type="component" value="Unassembled WGS sequence"/>
</dbReference>
<evidence type="ECO:0000256" key="1">
    <source>
        <dbReference type="SAM" id="Phobius"/>
    </source>
</evidence>
<feature type="transmembrane region" description="Helical" evidence="1">
    <location>
        <begin position="12"/>
        <end position="33"/>
    </location>
</feature>
<evidence type="ECO:0000313" key="2">
    <source>
        <dbReference type="EMBL" id="MTH62448.1"/>
    </source>
</evidence>
<organism evidence="2 3">
    <name type="scientific">Paracoccus litorisediminis</name>
    <dbReference type="NCBI Taxonomy" id="2006130"/>
    <lineage>
        <taxon>Bacteria</taxon>
        <taxon>Pseudomonadati</taxon>
        <taxon>Pseudomonadota</taxon>
        <taxon>Alphaproteobacteria</taxon>
        <taxon>Rhodobacterales</taxon>
        <taxon>Paracoccaceae</taxon>
        <taxon>Paracoccus</taxon>
    </lineage>
</organism>
<accession>A0A844HTN5</accession>
<comment type="caution">
    <text evidence="2">The sequence shown here is derived from an EMBL/GenBank/DDBJ whole genome shotgun (WGS) entry which is preliminary data.</text>
</comment>
<dbReference type="AlphaFoldDB" id="A0A844HTN5"/>
<protein>
    <submittedName>
        <fullName evidence="2">Uncharacterized protein</fullName>
    </submittedName>
</protein>
<keyword evidence="1" id="KW-0472">Membrane</keyword>
<keyword evidence="1" id="KW-1133">Transmembrane helix</keyword>
<evidence type="ECO:0000313" key="3">
    <source>
        <dbReference type="Proteomes" id="UP000449846"/>
    </source>
</evidence>
<sequence length="53" mass="5994">MIIPYVRLVLNHLWVACLAGAVVIALLAIGFVSSETFIWVGPWVWVWACPQHF</sequence>
<keyword evidence="3" id="KW-1185">Reference proteome</keyword>
<dbReference type="RefSeq" id="WP_155042394.1">
    <property type="nucleotide sequence ID" value="NZ_WMIG01000036.1"/>
</dbReference>